<name>A0A0C2XAC0_AMAMK</name>
<evidence type="ECO:0000313" key="3">
    <source>
        <dbReference type="EMBL" id="KIL65753.1"/>
    </source>
</evidence>
<dbReference type="Proteomes" id="UP000054549">
    <property type="component" value="Unassembled WGS sequence"/>
</dbReference>
<keyword evidence="4" id="KW-1185">Reference proteome</keyword>
<evidence type="ECO:0000256" key="1">
    <source>
        <dbReference type="PROSITE-ProRule" id="PRU00266"/>
    </source>
</evidence>
<evidence type="ECO:0000313" key="4">
    <source>
        <dbReference type="Proteomes" id="UP000054549"/>
    </source>
</evidence>
<evidence type="ECO:0000259" key="2">
    <source>
        <dbReference type="PROSITE" id="PS50137"/>
    </source>
</evidence>
<dbReference type="HOGENOM" id="CLU_2605521_0_0_1"/>
<dbReference type="InParanoid" id="A0A0C2XAC0"/>
<protein>
    <recommendedName>
        <fullName evidence="2">DRBM domain-containing protein</fullName>
    </recommendedName>
</protein>
<dbReference type="Pfam" id="PF00035">
    <property type="entry name" value="dsrm"/>
    <property type="match status" value="1"/>
</dbReference>
<dbReference type="SUPFAM" id="SSF54768">
    <property type="entry name" value="dsRNA-binding domain-like"/>
    <property type="match status" value="1"/>
</dbReference>
<dbReference type="GO" id="GO:0003723">
    <property type="term" value="F:RNA binding"/>
    <property type="evidence" value="ECO:0007669"/>
    <property type="project" value="UniProtKB-UniRule"/>
</dbReference>
<keyword evidence="1" id="KW-0694">RNA-binding</keyword>
<accession>A0A0C2XAC0</accession>
<sequence>MSTVGQPPISTAAPKVLLNNRCKGRANIEYETSKRGLDHQPTYTCAVQINGTTWGTGSGASKKDAENAAAAAAVKHGDERGAFNAF</sequence>
<reference evidence="3 4" key="1">
    <citation type="submission" date="2014-04" db="EMBL/GenBank/DDBJ databases">
        <title>Evolutionary Origins and Diversification of the Mycorrhizal Mutualists.</title>
        <authorList>
            <consortium name="DOE Joint Genome Institute"/>
            <consortium name="Mycorrhizal Genomics Consortium"/>
            <person name="Kohler A."/>
            <person name="Kuo A."/>
            <person name="Nagy L.G."/>
            <person name="Floudas D."/>
            <person name="Copeland A."/>
            <person name="Barry K.W."/>
            <person name="Cichocki N."/>
            <person name="Veneault-Fourrey C."/>
            <person name="LaButti K."/>
            <person name="Lindquist E.A."/>
            <person name="Lipzen A."/>
            <person name="Lundell T."/>
            <person name="Morin E."/>
            <person name="Murat C."/>
            <person name="Riley R."/>
            <person name="Ohm R."/>
            <person name="Sun H."/>
            <person name="Tunlid A."/>
            <person name="Henrissat B."/>
            <person name="Grigoriev I.V."/>
            <person name="Hibbett D.S."/>
            <person name="Martin F."/>
        </authorList>
    </citation>
    <scope>NUCLEOTIDE SEQUENCE [LARGE SCALE GENOMIC DNA]</scope>
    <source>
        <strain evidence="3 4">Koide BX008</strain>
    </source>
</reference>
<dbReference type="Gene3D" id="3.30.160.20">
    <property type="match status" value="1"/>
</dbReference>
<gene>
    <name evidence="3" type="ORF">M378DRAFT_10611</name>
</gene>
<dbReference type="SMART" id="SM00358">
    <property type="entry name" value="DSRM"/>
    <property type="match status" value="1"/>
</dbReference>
<organism evidence="3 4">
    <name type="scientific">Amanita muscaria (strain Koide BX008)</name>
    <dbReference type="NCBI Taxonomy" id="946122"/>
    <lineage>
        <taxon>Eukaryota</taxon>
        <taxon>Fungi</taxon>
        <taxon>Dikarya</taxon>
        <taxon>Basidiomycota</taxon>
        <taxon>Agaricomycotina</taxon>
        <taxon>Agaricomycetes</taxon>
        <taxon>Agaricomycetidae</taxon>
        <taxon>Agaricales</taxon>
        <taxon>Pluteineae</taxon>
        <taxon>Amanitaceae</taxon>
        <taxon>Amanita</taxon>
    </lineage>
</organism>
<dbReference type="AlphaFoldDB" id="A0A0C2XAC0"/>
<dbReference type="EMBL" id="KN818240">
    <property type="protein sequence ID" value="KIL65753.1"/>
    <property type="molecule type" value="Genomic_DNA"/>
</dbReference>
<feature type="domain" description="DRBM" evidence="2">
    <location>
        <begin position="13"/>
        <end position="79"/>
    </location>
</feature>
<dbReference type="InterPro" id="IPR014720">
    <property type="entry name" value="dsRBD_dom"/>
</dbReference>
<dbReference type="PROSITE" id="PS50137">
    <property type="entry name" value="DS_RBD"/>
    <property type="match status" value="1"/>
</dbReference>
<dbReference type="CDD" id="cd10845">
    <property type="entry name" value="DSRM_RNAse_III_family"/>
    <property type="match status" value="1"/>
</dbReference>
<proteinExistence type="predicted"/>